<keyword evidence="2" id="KW-0472">Membrane</keyword>
<dbReference type="OrthoDB" id="2673461at2759"/>
<feature type="compositionally biased region" description="Basic and acidic residues" evidence="1">
    <location>
        <begin position="178"/>
        <end position="191"/>
    </location>
</feature>
<proteinExistence type="predicted"/>
<keyword evidence="2" id="KW-1133">Transmembrane helix</keyword>
<evidence type="ECO:0000313" key="4">
    <source>
        <dbReference type="Proteomes" id="UP000186601"/>
    </source>
</evidence>
<comment type="caution">
    <text evidence="3">The sequence shown here is derived from an EMBL/GenBank/DDBJ whole genome shotgun (WGS) entry which is preliminary data.</text>
</comment>
<dbReference type="STRING" id="98765.A0A2R6S3R6"/>
<organism evidence="3 4">
    <name type="scientific">Hermanssonia centrifuga</name>
    <dbReference type="NCBI Taxonomy" id="98765"/>
    <lineage>
        <taxon>Eukaryota</taxon>
        <taxon>Fungi</taxon>
        <taxon>Dikarya</taxon>
        <taxon>Basidiomycota</taxon>
        <taxon>Agaricomycotina</taxon>
        <taxon>Agaricomycetes</taxon>
        <taxon>Polyporales</taxon>
        <taxon>Meruliaceae</taxon>
        <taxon>Hermanssonia</taxon>
    </lineage>
</organism>
<name>A0A2R6S3R6_9APHY</name>
<accession>A0A2R6S3R6</accession>
<feature type="compositionally biased region" description="Acidic residues" evidence="1">
    <location>
        <begin position="199"/>
        <end position="216"/>
    </location>
</feature>
<evidence type="ECO:0000256" key="2">
    <source>
        <dbReference type="SAM" id="Phobius"/>
    </source>
</evidence>
<feature type="transmembrane region" description="Helical" evidence="2">
    <location>
        <begin position="6"/>
        <end position="25"/>
    </location>
</feature>
<keyword evidence="2" id="KW-0812">Transmembrane</keyword>
<sequence>MSTIAFMGLAILTITAIICLHTYVLTKFMLLTNQIIKSNQASTYNSGWGSYDNNNNNNNPEAYGFLDPDDVIQGAHIIPAFVHSQSSTTSTGHQNAVLVESEKDSTEGSEWYNYNSEWRFFYVNFFVDKDMLMHYIGGGVGHSVITIVNEDTVDGLEQPENDVDMVSQSLVELDADSSDNKPEEIAVKSETNETGANDGDGDPEDGEGGVTEEEYLEGYAPW</sequence>
<dbReference type="AlphaFoldDB" id="A0A2R6S3R6"/>
<dbReference type="EMBL" id="MLYV02000091">
    <property type="protein sequence ID" value="PSS36930.1"/>
    <property type="molecule type" value="Genomic_DNA"/>
</dbReference>
<evidence type="ECO:0000313" key="3">
    <source>
        <dbReference type="EMBL" id="PSS36930.1"/>
    </source>
</evidence>
<keyword evidence="4" id="KW-1185">Reference proteome</keyword>
<protein>
    <submittedName>
        <fullName evidence="3">Uncharacterized protein</fullName>
    </submittedName>
</protein>
<dbReference type="Proteomes" id="UP000186601">
    <property type="component" value="Unassembled WGS sequence"/>
</dbReference>
<gene>
    <name evidence="3" type="ORF">PHLCEN_2v1221</name>
</gene>
<feature type="region of interest" description="Disordered" evidence="1">
    <location>
        <begin position="173"/>
        <end position="222"/>
    </location>
</feature>
<evidence type="ECO:0000256" key="1">
    <source>
        <dbReference type="SAM" id="MobiDB-lite"/>
    </source>
</evidence>
<reference evidence="3 4" key="1">
    <citation type="submission" date="2018-02" db="EMBL/GenBank/DDBJ databases">
        <title>Genome sequence of the basidiomycete white-rot fungus Phlebia centrifuga.</title>
        <authorList>
            <person name="Granchi Z."/>
            <person name="Peng M."/>
            <person name="de Vries R.P."/>
            <person name="Hilden K."/>
            <person name="Makela M.R."/>
            <person name="Grigoriev I."/>
            <person name="Riley R."/>
        </authorList>
    </citation>
    <scope>NUCLEOTIDE SEQUENCE [LARGE SCALE GENOMIC DNA]</scope>
    <source>
        <strain evidence="3 4">FBCC195</strain>
    </source>
</reference>